<dbReference type="SUPFAM" id="SSF54106">
    <property type="entry name" value="LysM domain"/>
    <property type="match status" value="1"/>
</dbReference>
<dbReference type="CDD" id="cd00118">
    <property type="entry name" value="LysM"/>
    <property type="match status" value="1"/>
</dbReference>
<dbReference type="InterPro" id="IPR007055">
    <property type="entry name" value="BON_dom"/>
</dbReference>
<reference evidence="3 4" key="2">
    <citation type="submission" date="2020-02" db="EMBL/GenBank/DDBJ databases">
        <title>Genome sequences of Thiorhodococcus mannitoliphagus and Thiorhodococcus minor, purple sulfur photosynthetic bacteria in the gammaproteobacterial family, Chromatiaceae.</title>
        <authorList>
            <person name="Aviles F.A."/>
            <person name="Meyer T.E."/>
            <person name="Kyndt J.A."/>
        </authorList>
    </citation>
    <scope>NUCLEOTIDE SEQUENCE [LARGE SCALE GENOMIC DNA]</scope>
    <source>
        <strain evidence="3 4">DSM 18266</strain>
    </source>
</reference>
<dbReference type="InterPro" id="IPR018392">
    <property type="entry name" value="LysM"/>
</dbReference>
<dbReference type="InterPro" id="IPR036779">
    <property type="entry name" value="LysM_dom_sf"/>
</dbReference>
<dbReference type="Gene3D" id="3.10.350.10">
    <property type="entry name" value="LysM domain"/>
    <property type="match status" value="1"/>
</dbReference>
<feature type="domain" description="LysM" evidence="2">
    <location>
        <begin position="91"/>
        <end position="140"/>
    </location>
</feature>
<evidence type="ECO:0000313" key="4">
    <source>
        <dbReference type="Proteomes" id="UP000471640"/>
    </source>
</evidence>
<gene>
    <name evidence="3" type="primary">lysM</name>
    <name evidence="3" type="ORF">G3480_20880</name>
</gene>
<dbReference type="PROSITE" id="PS50914">
    <property type="entry name" value="BON"/>
    <property type="match status" value="1"/>
</dbReference>
<protein>
    <submittedName>
        <fullName evidence="3">Peptidoglycan-binding protein LysM</fullName>
    </submittedName>
</protein>
<dbReference type="PANTHER" id="PTHR34700:SF8">
    <property type="entry name" value="POTASSIUM BINDING PROTEIN KBP"/>
    <property type="match status" value="1"/>
</dbReference>
<organism evidence="3 4">
    <name type="scientific">Thiorhodococcus mannitoliphagus</name>
    <dbReference type="NCBI Taxonomy" id="329406"/>
    <lineage>
        <taxon>Bacteria</taxon>
        <taxon>Pseudomonadati</taxon>
        <taxon>Pseudomonadota</taxon>
        <taxon>Gammaproteobacteria</taxon>
        <taxon>Chromatiales</taxon>
        <taxon>Chromatiaceae</taxon>
        <taxon>Thiorhodococcus</taxon>
    </lineage>
</organism>
<dbReference type="EMBL" id="JAAIJR010000120">
    <property type="protein sequence ID" value="NEX22731.1"/>
    <property type="molecule type" value="Genomic_DNA"/>
</dbReference>
<dbReference type="Proteomes" id="UP000471640">
    <property type="component" value="Unassembled WGS sequence"/>
</dbReference>
<accession>A0A6P1E0B4</accession>
<evidence type="ECO:0000259" key="2">
    <source>
        <dbReference type="PROSITE" id="PS51782"/>
    </source>
</evidence>
<evidence type="ECO:0000259" key="1">
    <source>
        <dbReference type="PROSITE" id="PS50914"/>
    </source>
</evidence>
<dbReference type="PROSITE" id="PS51782">
    <property type="entry name" value="LYSM"/>
    <property type="match status" value="1"/>
</dbReference>
<dbReference type="Pfam" id="PF01476">
    <property type="entry name" value="LysM"/>
    <property type="match status" value="1"/>
</dbReference>
<dbReference type="PANTHER" id="PTHR34700">
    <property type="entry name" value="POTASSIUM BINDING PROTEIN KBP"/>
    <property type="match status" value="1"/>
</dbReference>
<dbReference type="AlphaFoldDB" id="A0A6P1E0B4"/>
<reference evidence="4" key="1">
    <citation type="journal article" date="2020" name="Microbiol. Resour. Announc.">
        <title>Draft Genome Sequences of Thiorhodococcus mannitoliphagus and Thiorhodococcus minor, Purple Sulfur Photosynthetic Bacteria in the Gammaproteobacterial Family Chromatiaceae.</title>
        <authorList>
            <person name="Aviles F.A."/>
            <person name="Meyer T.E."/>
            <person name="Kyndt J.A."/>
        </authorList>
    </citation>
    <scope>NUCLEOTIDE SEQUENCE [LARGE SCALE GENOMIC DNA]</scope>
    <source>
        <strain evidence="4">DSM 18266</strain>
    </source>
</reference>
<proteinExistence type="predicted"/>
<dbReference type="Pfam" id="PF04972">
    <property type="entry name" value="BON"/>
    <property type="match status" value="1"/>
</dbReference>
<evidence type="ECO:0000313" key="3">
    <source>
        <dbReference type="EMBL" id="NEX22731.1"/>
    </source>
</evidence>
<comment type="caution">
    <text evidence="3">The sequence shown here is derived from an EMBL/GenBank/DDBJ whole genome shotgun (WGS) entry which is preliminary data.</text>
</comment>
<dbReference type="SMART" id="SM00257">
    <property type="entry name" value="LysM"/>
    <property type="match status" value="1"/>
</dbReference>
<keyword evidence="4" id="KW-1185">Reference proteome</keyword>
<dbReference type="InterPro" id="IPR052196">
    <property type="entry name" value="Bact_Kbp"/>
</dbReference>
<dbReference type="RefSeq" id="WP_164655824.1">
    <property type="nucleotide sequence ID" value="NZ_JAAIJR010000120.1"/>
</dbReference>
<dbReference type="NCBIfam" id="NF008399">
    <property type="entry name" value="PRK11198.1"/>
    <property type="match status" value="1"/>
</dbReference>
<sequence length="145" mass="15785">MGLFDFAKGIGHKLFNKDADAEEKIREHIEQNNPGVKDLDVSYQDGVVSLGGSADDAAAMEKAVLMAGNVMGVAEVKADGIQVPASSEKVDYYVIQKGDTLSAVAKHFYGKASEYPRIFDANREVIKDPDLIFPGQKIRIPLDQD</sequence>
<name>A0A6P1E0B4_9GAMM</name>
<feature type="domain" description="BON" evidence="1">
    <location>
        <begin position="17"/>
        <end position="85"/>
    </location>
</feature>